<dbReference type="InParanoid" id="A0A0Q9WNX5"/>
<keyword evidence="9 10" id="KW-0275">Fatty acid biosynthesis</keyword>
<dbReference type="Proteomes" id="UP000007798">
    <property type="component" value="Unassembled WGS sequence"/>
</dbReference>
<dbReference type="GO" id="GO:0019367">
    <property type="term" value="P:fatty acid elongation, saturated fatty acid"/>
    <property type="evidence" value="ECO:0007669"/>
    <property type="project" value="TreeGrafter"/>
</dbReference>
<keyword evidence="4 10" id="KW-0812">Transmembrane</keyword>
<reference evidence="11 12" key="1">
    <citation type="journal article" date="2007" name="Nature">
        <title>Evolution of genes and genomes on the Drosophila phylogeny.</title>
        <authorList>
            <consortium name="Drosophila 12 Genomes Consortium"/>
            <person name="Clark A.G."/>
            <person name="Eisen M.B."/>
            <person name="Smith D.R."/>
            <person name="Bergman C.M."/>
            <person name="Oliver B."/>
            <person name="Markow T.A."/>
            <person name="Kaufman T.C."/>
            <person name="Kellis M."/>
            <person name="Gelbart W."/>
            <person name="Iyer V.N."/>
            <person name="Pollard D.A."/>
            <person name="Sackton T.B."/>
            <person name="Larracuente A.M."/>
            <person name="Singh N.D."/>
            <person name="Abad J.P."/>
            <person name="Abt D.N."/>
            <person name="Adryan B."/>
            <person name="Aguade M."/>
            <person name="Akashi H."/>
            <person name="Anderson W.W."/>
            <person name="Aquadro C.F."/>
            <person name="Ardell D.H."/>
            <person name="Arguello R."/>
            <person name="Artieri C.G."/>
            <person name="Barbash D.A."/>
            <person name="Barker D."/>
            <person name="Barsanti P."/>
            <person name="Batterham P."/>
            <person name="Batzoglou S."/>
            <person name="Begun D."/>
            <person name="Bhutkar A."/>
            <person name="Blanco E."/>
            <person name="Bosak S.A."/>
            <person name="Bradley R.K."/>
            <person name="Brand A.D."/>
            <person name="Brent M.R."/>
            <person name="Brooks A.N."/>
            <person name="Brown R.H."/>
            <person name="Butlin R.K."/>
            <person name="Caggese C."/>
            <person name="Calvi B.R."/>
            <person name="Bernardo de Carvalho A."/>
            <person name="Caspi A."/>
            <person name="Castrezana S."/>
            <person name="Celniker S.E."/>
            <person name="Chang J.L."/>
            <person name="Chapple C."/>
            <person name="Chatterji S."/>
            <person name="Chinwalla A."/>
            <person name="Civetta A."/>
            <person name="Clifton S.W."/>
            <person name="Comeron J.M."/>
            <person name="Costello J.C."/>
            <person name="Coyne J.A."/>
            <person name="Daub J."/>
            <person name="David R.G."/>
            <person name="Delcher A.L."/>
            <person name="Delehaunty K."/>
            <person name="Do C.B."/>
            <person name="Ebling H."/>
            <person name="Edwards K."/>
            <person name="Eickbush T."/>
            <person name="Evans J.D."/>
            <person name="Filipski A."/>
            <person name="Findeiss S."/>
            <person name="Freyhult E."/>
            <person name="Fulton L."/>
            <person name="Fulton R."/>
            <person name="Garcia A.C."/>
            <person name="Gardiner A."/>
            <person name="Garfield D.A."/>
            <person name="Garvin B.E."/>
            <person name="Gibson G."/>
            <person name="Gilbert D."/>
            <person name="Gnerre S."/>
            <person name="Godfrey J."/>
            <person name="Good R."/>
            <person name="Gotea V."/>
            <person name="Gravely B."/>
            <person name="Greenberg A.J."/>
            <person name="Griffiths-Jones S."/>
            <person name="Gross S."/>
            <person name="Guigo R."/>
            <person name="Gustafson E.A."/>
            <person name="Haerty W."/>
            <person name="Hahn M.W."/>
            <person name="Halligan D.L."/>
            <person name="Halpern A.L."/>
            <person name="Halter G.M."/>
            <person name="Han M.V."/>
            <person name="Heger A."/>
            <person name="Hillier L."/>
            <person name="Hinrichs A.S."/>
            <person name="Holmes I."/>
            <person name="Hoskins R.A."/>
            <person name="Hubisz M.J."/>
            <person name="Hultmark D."/>
            <person name="Huntley M.A."/>
            <person name="Jaffe D.B."/>
            <person name="Jagadeeshan S."/>
            <person name="Jeck W.R."/>
            <person name="Johnson J."/>
            <person name="Jones C.D."/>
            <person name="Jordan W.C."/>
            <person name="Karpen G.H."/>
            <person name="Kataoka E."/>
            <person name="Keightley P.D."/>
            <person name="Kheradpour P."/>
            <person name="Kirkness E.F."/>
            <person name="Koerich L.B."/>
            <person name="Kristiansen K."/>
            <person name="Kudrna D."/>
            <person name="Kulathinal R.J."/>
            <person name="Kumar S."/>
            <person name="Kwok R."/>
            <person name="Lander E."/>
            <person name="Langley C.H."/>
            <person name="Lapoint R."/>
            <person name="Lazzaro B.P."/>
            <person name="Lee S.J."/>
            <person name="Levesque L."/>
            <person name="Li R."/>
            <person name="Lin C.F."/>
            <person name="Lin M.F."/>
            <person name="Lindblad-Toh K."/>
            <person name="Llopart A."/>
            <person name="Long M."/>
            <person name="Low L."/>
            <person name="Lozovsky E."/>
            <person name="Lu J."/>
            <person name="Luo M."/>
            <person name="Machado C.A."/>
            <person name="Makalowski W."/>
            <person name="Marzo M."/>
            <person name="Matsuda M."/>
            <person name="Matzkin L."/>
            <person name="McAllister B."/>
            <person name="McBride C.S."/>
            <person name="McKernan B."/>
            <person name="McKernan K."/>
            <person name="Mendez-Lago M."/>
            <person name="Minx P."/>
            <person name="Mollenhauer M.U."/>
            <person name="Montooth K."/>
            <person name="Mount S.M."/>
            <person name="Mu X."/>
            <person name="Myers E."/>
            <person name="Negre B."/>
            <person name="Newfeld S."/>
            <person name="Nielsen R."/>
            <person name="Noor M.A."/>
            <person name="O'Grady P."/>
            <person name="Pachter L."/>
            <person name="Papaceit M."/>
            <person name="Parisi M.J."/>
            <person name="Parisi M."/>
            <person name="Parts L."/>
            <person name="Pedersen J.S."/>
            <person name="Pesole G."/>
            <person name="Phillippy A.M."/>
            <person name="Ponting C.P."/>
            <person name="Pop M."/>
            <person name="Porcelli D."/>
            <person name="Powell J.R."/>
            <person name="Prohaska S."/>
            <person name="Pruitt K."/>
            <person name="Puig M."/>
            <person name="Quesneville H."/>
            <person name="Ram K.R."/>
            <person name="Rand D."/>
            <person name="Rasmussen M.D."/>
            <person name="Reed L.K."/>
            <person name="Reenan R."/>
            <person name="Reily A."/>
            <person name="Remington K.A."/>
            <person name="Rieger T.T."/>
            <person name="Ritchie M.G."/>
            <person name="Robin C."/>
            <person name="Rogers Y.H."/>
            <person name="Rohde C."/>
            <person name="Rozas J."/>
            <person name="Rubenfield M.J."/>
            <person name="Ruiz A."/>
            <person name="Russo S."/>
            <person name="Salzberg S.L."/>
            <person name="Sanchez-Gracia A."/>
            <person name="Saranga D.J."/>
            <person name="Sato H."/>
            <person name="Schaeffer S.W."/>
            <person name="Schatz M.C."/>
            <person name="Schlenke T."/>
            <person name="Schwartz R."/>
            <person name="Segarra C."/>
            <person name="Singh R.S."/>
            <person name="Sirot L."/>
            <person name="Sirota M."/>
            <person name="Sisneros N.B."/>
            <person name="Smith C.D."/>
            <person name="Smith T.F."/>
            <person name="Spieth J."/>
            <person name="Stage D.E."/>
            <person name="Stark A."/>
            <person name="Stephan W."/>
            <person name="Strausberg R.L."/>
            <person name="Strempel S."/>
            <person name="Sturgill D."/>
            <person name="Sutton G."/>
            <person name="Sutton G.G."/>
            <person name="Tao W."/>
            <person name="Teichmann S."/>
            <person name="Tobari Y.N."/>
            <person name="Tomimura Y."/>
            <person name="Tsolas J.M."/>
            <person name="Valente V.L."/>
            <person name="Venter E."/>
            <person name="Venter J.C."/>
            <person name="Vicario S."/>
            <person name="Vieira F.G."/>
            <person name="Vilella A.J."/>
            <person name="Villasante A."/>
            <person name="Walenz B."/>
            <person name="Wang J."/>
            <person name="Wasserman M."/>
            <person name="Watts T."/>
            <person name="Wilson D."/>
            <person name="Wilson R.K."/>
            <person name="Wing R.A."/>
            <person name="Wolfner M.F."/>
            <person name="Wong A."/>
            <person name="Wong G.K."/>
            <person name="Wu C.I."/>
            <person name="Wu G."/>
            <person name="Yamamoto D."/>
            <person name="Yang H.P."/>
            <person name="Yang S.P."/>
            <person name="Yorke J.A."/>
            <person name="Yoshida K."/>
            <person name="Zdobnov E."/>
            <person name="Zhang P."/>
            <person name="Zhang Y."/>
            <person name="Zimin A.V."/>
            <person name="Baldwin J."/>
            <person name="Abdouelleil A."/>
            <person name="Abdulkadir J."/>
            <person name="Abebe A."/>
            <person name="Abera B."/>
            <person name="Abreu J."/>
            <person name="Acer S.C."/>
            <person name="Aftuck L."/>
            <person name="Alexander A."/>
            <person name="An P."/>
            <person name="Anderson E."/>
            <person name="Anderson S."/>
            <person name="Arachi H."/>
            <person name="Azer M."/>
            <person name="Bachantsang P."/>
            <person name="Barry A."/>
            <person name="Bayul T."/>
            <person name="Berlin A."/>
            <person name="Bessette D."/>
            <person name="Bloom T."/>
            <person name="Blye J."/>
            <person name="Boguslavskiy L."/>
            <person name="Bonnet C."/>
            <person name="Boukhgalter B."/>
            <person name="Bourzgui I."/>
            <person name="Brown A."/>
            <person name="Cahill P."/>
            <person name="Channer S."/>
            <person name="Cheshatsang Y."/>
            <person name="Chuda L."/>
            <person name="Citroen M."/>
            <person name="Collymore A."/>
            <person name="Cooke P."/>
            <person name="Costello M."/>
            <person name="D'Aco K."/>
            <person name="Daza R."/>
            <person name="De Haan G."/>
            <person name="DeGray S."/>
            <person name="DeMaso C."/>
            <person name="Dhargay N."/>
            <person name="Dooley K."/>
            <person name="Dooley E."/>
            <person name="Doricent M."/>
            <person name="Dorje P."/>
            <person name="Dorjee K."/>
            <person name="Dupes A."/>
            <person name="Elong R."/>
            <person name="Falk J."/>
            <person name="Farina A."/>
            <person name="Faro S."/>
            <person name="Ferguson D."/>
            <person name="Fisher S."/>
            <person name="Foley C.D."/>
            <person name="Franke A."/>
            <person name="Friedrich D."/>
            <person name="Gadbois L."/>
            <person name="Gearin G."/>
            <person name="Gearin C.R."/>
            <person name="Giannoukos G."/>
            <person name="Goode T."/>
            <person name="Graham J."/>
            <person name="Grandbois E."/>
            <person name="Grewal S."/>
            <person name="Gyaltsen K."/>
            <person name="Hafez N."/>
            <person name="Hagos B."/>
            <person name="Hall J."/>
            <person name="Henson C."/>
            <person name="Hollinger A."/>
            <person name="Honan T."/>
            <person name="Huard M.D."/>
            <person name="Hughes L."/>
            <person name="Hurhula B."/>
            <person name="Husby M.E."/>
            <person name="Kamat A."/>
            <person name="Kanga B."/>
            <person name="Kashin S."/>
            <person name="Khazanovich D."/>
            <person name="Kisner P."/>
            <person name="Lance K."/>
            <person name="Lara M."/>
            <person name="Lee W."/>
            <person name="Lennon N."/>
            <person name="Letendre F."/>
            <person name="LeVine R."/>
            <person name="Lipovsky A."/>
            <person name="Liu X."/>
            <person name="Liu J."/>
            <person name="Liu S."/>
            <person name="Lokyitsang T."/>
            <person name="Lokyitsang Y."/>
            <person name="Lubonja R."/>
            <person name="Lui A."/>
            <person name="MacDonald P."/>
            <person name="Magnisalis V."/>
            <person name="Maru K."/>
            <person name="Matthews C."/>
            <person name="McCusker W."/>
            <person name="McDonough S."/>
            <person name="Mehta T."/>
            <person name="Meldrim J."/>
            <person name="Meneus L."/>
            <person name="Mihai O."/>
            <person name="Mihalev A."/>
            <person name="Mihova T."/>
            <person name="Mittelman R."/>
            <person name="Mlenga V."/>
            <person name="Montmayeur A."/>
            <person name="Mulrain L."/>
            <person name="Navidi A."/>
            <person name="Naylor J."/>
            <person name="Negash T."/>
            <person name="Nguyen T."/>
            <person name="Nguyen N."/>
            <person name="Nicol R."/>
            <person name="Norbu C."/>
            <person name="Norbu N."/>
            <person name="Novod N."/>
            <person name="O'Neill B."/>
            <person name="Osman S."/>
            <person name="Markiewicz E."/>
            <person name="Oyono O.L."/>
            <person name="Patti C."/>
            <person name="Phunkhang P."/>
            <person name="Pierre F."/>
            <person name="Priest M."/>
            <person name="Raghuraman S."/>
            <person name="Rege F."/>
            <person name="Reyes R."/>
            <person name="Rise C."/>
            <person name="Rogov P."/>
            <person name="Ross K."/>
            <person name="Ryan E."/>
            <person name="Settipalli S."/>
            <person name="Shea T."/>
            <person name="Sherpa N."/>
            <person name="Shi L."/>
            <person name="Shih D."/>
            <person name="Sparrow T."/>
            <person name="Spaulding J."/>
            <person name="Stalker J."/>
            <person name="Stange-Thomann N."/>
            <person name="Stavropoulos S."/>
            <person name="Stone C."/>
            <person name="Strader C."/>
            <person name="Tesfaye S."/>
            <person name="Thomson T."/>
            <person name="Thoulutsang Y."/>
            <person name="Thoulutsang D."/>
            <person name="Topham K."/>
            <person name="Topping I."/>
            <person name="Tsamla T."/>
            <person name="Vassiliev H."/>
            <person name="Vo A."/>
            <person name="Wangchuk T."/>
            <person name="Wangdi T."/>
            <person name="Weiand M."/>
            <person name="Wilkinson J."/>
            <person name="Wilson A."/>
            <person name="Yadav S."/>
            <person name="Young G."/>
            <person name="Yu Q."/>
            <person name="Zembek L."/>
            <person name="Zhong D."/>
            <person name="Zimmer A."/>
            <person name="Zwirko Z."/>
            <person name="Jaffe D.B."/>
            <person name="Alvarez P."/>
            <person name="Brockman W."/>
            <person name="Butler J."/>
            <person name="Chin C."/>
            <person name="Gnerre S."/>
            <person name="Grabherr M."/>
            <person name="Kleber M."/>
            <person name="Mauceli E."/>
            <person name="MacCallum I."/>
        </authorList>
    </citation>
    <scope>NUCLEOTIDE SEQUENCE [LARGE SCALE GENOMIC DNA]</scope>
    <source>
        <strain evidence="12">Tucson 14030-0811.24</strain>
    </source>
</reference>
<feature type="transmembrane region" description="Helical" evidence="10">
    <location>
        <begin position="20"/>
        <end position="42"/>
    </location>
</feature>
<evidence type="ECO:0000256" key="8">
    <source>
        <dbReference type="ARBA" id="ARBA00023136"/>
    </source>
</evidence>
<evidence type="ECO:0000256" key="5">
    <source>
        <dbReference type="ARBA" id="ARBA00022832"/>
    </source>
</evidence>
<keyword evidence="3 10" id="KW-0808">Transferase</keyword>
<dbReference type="GO" id="GO:0034625">
    <property type="term" value="P:fatty acid elongation, monounsaturated fatty acid"/>
    <property type="evidence" value="ECO:0007669"/>
    <property type="project" value="TreeGrafter"/>
</dbReference>
<dbReference type="GO" id="GO:0042761">
    <property type="term" value="P:very long-chain fatty acid biosynthetic process"/>
    <property type="evidence" value="ECO:0007669"/>
    <property type="project" value="TreeGrafter"/>
</dbReference>
<dbReference type="OrthoDB" id="434092at2759"/>
<comment type="subcellular location">
    <subcellularLocation>
        <location evidence="1">Membrane</location>
        <topology evidence="1">Multi-pass membrane protein</topology>
    </subcellularLocation>
</comment>
<keyword evidence="6 10" id="KW-1133">Transmembrane helix</keyword>
<feature type="transmembrane region" description="Helical" evidence="10">
    <location>
        <begin position="280"/>
        <end position="299"/>
    </location>
</feature>
<name>A0A0Q9WNX5_DROWI</name>
<proteinExistence type="inferred from homology"/>
<evidence type="ECO:0000256" key="3">
    <source>
        <dbReference type="ARBA" id="ARBA00022679"/>
    </source>
</evidence>
<dbReference type="InterPro" id="IPR002076">
    <property type="entry name" value="ELO_fam"/>
</dbReference>
<evidence type="ECO:0000256" key="2">
    <source>
        <dbReference type="ARBA" id="ARBA00022516"/>
    </source>
</evidence>
<evidence type="ECO:0000256" key="1">
    <source>
        <dbReference type="ARBA" id="ARBA00004141"/>
    </source>
</evidence>
<dbReference type="EMBL" id="CH963846">
    <property type="protein sequence ID" value="KRF97573.1"/>
    <property type="molecule type" value="Genomic_DNA"/>
</dbReference>
<dbReference type="PANTHER" id="PTHR11157:SF116">
    <property type="entry name" value="ELONGATION OF VERY LONG CHAIN FATTY ACIDS PROTEIN-RELATED"/>
    <property type="match status" value="1"/>
</dbReference>
<keyword evidence="2 10" id="KW-0444">Lipid biosynthesis</keyword>
<dbReference type="AlphaFoldDB" id="A0A0Q9WNX5"/>
<dbReference type="GO" id="GO:0005789">
    <property type="term" value="C:endoplasmic reticulum membrane"/>
    <property type="evidence" value="ECO:0007669"/>
    <property type="project" value="TreeGrafter"/>
</dbReference>
<keyword evidence="8 10" id="KW-0472">Membrane</keyword>
<dbReference type="Pfam" id="PF01151">
    <property type="entry name" value="ELO"/>
    <property type="match status" value="2"/>
</dbReference>
<accession>A0A0Q9WNX5</accession>
<dbReference type="eggNOG" id="KOG3071">
    <property type="taxonomic scope" value="Eukaryota"/>
</dbReference>
<evidence type="ECO:0000313" key="12">
    <source>
        <dbReference type="Proteomes" id="UP000007798"/>
    </source>
</evidence>
<organism evidence="11 12">
    <name type="scientific">Drosophila willistoni</name>
    <name type="common">Fruit fly</name>
    <dbReference type="NCBI Taxonomy" id="7260"/>
    <lineage>
        <taxon>Eukaryota</taxon>
        <taxon>Metazoa</taxon>
        <taxon>Ecdysozoa</taxon>
        <taxon>Arthropoda</taxon>
        <taxon>Hexapoda</taxon>
        <taxon>Insecta</taxon>
        <taxon>Pterygota</taxon>
        <taxon>Neoptera</taxon>
        <taxon>Endopterygota</taxon>
        <taxon>Diptera</taxon>
        <taxon>Brachycera</taxon>
        <taxon>Muscomorpha</taxon>
        <taxon>Ephydroidea</taxon>
        <taxon>Drosophilidae</taxon>
        <taxon>Drosophila</taxon>
        <taxon>Sophophora</taxon>
    </lineage>
</organism>
<comment type="similarity">
    <text evidence="10">Belongs to the ELO family.</text>
</comment>
<keyword evidence="5 10" id="KW-0276">Fatty acid metabolism</keyword>
<evidence type="ECO:0000256" key="9">
    <source>
        <dbReference type="ARBA" id="ARBA00023160"/>
    </source>
</evidence>
<protein>
    <recommendedName>
        <fullName evidence="10">Elongation of very long chain fatty acids protein</fullName>
        <ecNumber evidence="10">2.3.1.199</ecNumber>
    </recommendedName>
    <alternativeName>
        <fullName evidence="10">Very-long-chain 3-oxoacyl-CoA synthase</fullName>
    </alternativeName>
</protein>
<sequence length="372" mass="43955">MLDILNIPHADPINLPLTQGFGFPLIITGLYLVFILKLGRWFMEKRQPYQLRGILKFYNLFQVAYNGIYVLTAVTIILSYRPYRFSCLAPLPLDHEAKHWEYFLGYTYYINKYIDFLDTIFFVLRKKYKQITILHIVHHAAMPIASYLTLRVNGYGGMPAVVCMANTFVHTLMYSYYYLSSQYPNSSKILWWKKYITKLQLAQFIGILIHIFWTLQQEDCYAVSVIMIYKPYKFSCMAPLPLEHDGKKWERILGYAYYINKYIDFLDTIFFVLRKKYKQITILHITHHAAMPIISYLTLRMIGYGGLPVSFVILNTFVHAVMYSYYYLASQNPNLSKSIGWKKYITRLQIVQFILGLSHIFWTLQQEDCNIT</sequence>
<keyword evidence="12" id="KW-1185">Reference proteome</keyword>
<evidence type="ECO:0000256" key="7">
    <source>
        <dbReference type="ARBA" id="ARBA00023098"/>
    </source>
</evidence>
<dbReference type="GO" id="GO:0009922">
    <property type="term" value="F:fatty acid elongase activity"/>
    <property type="evidence" value="ECO:0007669"/>
    <property type="project" value="UniProtKB-EC"/>
</dbReference>
<dbReference type="GO" id="GO:0030148">
    <property type="term" value="P:sphingolipid biosynthetic process"/>
    <property type="evidence" value="ECO:0007669"/>
    <property type="project" value="TreeGrafter"/>
</dbReference>
<dbReference type="GO" id="GO:0034626">
    <property type="term" value="P:fatty acid elongation, polyunsaturated fatty acid"/>
    <property type="evidence" value="ECO:0007669"/>
    <property type="project" value="TreeGrafter"/>
</dbReference>
<gene>
    <name evidence="11" type="primary">Dwil\GK20706</name>
    <name evidence="11" type="ORF">Dwil_GK20706</name>
</gene>
<evidence type="ECO:0000313" key="11">
    <source>
        <dbReference type="EMBL" id="KRF97573.1"/>
    </source>
</evidence>
<feature type="transmembrane region" description="Helical" evidence="10">
    <location>
        <begin position="103"/>
        <end position="124"/>
    </location>
</feature>
<dbReference type="PANTHER" id="PTHR11157">
    <property type="entry name" value="FATTY ACID ACYL TRANSFERASE-RELATED"/>
    <property type="match status" value="1"/>
</dbReference>
<evidence type="ECO:0000256" key="4">
    <source>
        <dbReference type="ARBA" id="ARBA00022692"/>
    </source>
</evidence>
<feature type="transmembrane region" description="Helical" evidence="10">
    <location>
        <begin position="305"/>
        <end position="328"/>
    </location>
</feature>
<keyword evidence="7 10" id="KW-0443">Lipid metabolism</keyword>
<evidence type="ECO:0000256" key="6">
    <source>
        <dbReference type="ARBA" id="ARBA00022989"/>
    </source>
</evidence>
<dbReference type="EC" id="2.3.1.199" evidence="10"/>
<feature type="transmembrane region" description="Helical" evidence="10">
    <location>
        <begin position="63"/>
        <end position="83"/>
    </location>
</feature>
<evidence type="ECO:0000256" key="10">
    <source>
        <dbReference type="RuleBase" id="RU361115"/>
    </source>
</evidence>
<feature type="transmembrane region" description="Helical" evidence="10">
    <location>
        <begin position="131"/>
        <end position="150"/>
    </location>
</feature>
<feature type="transmembrane region" description="Helical" evidence="10">
    <location>
        <begin position="156"/>
        <end position="179"/>
    </location>
</feature>
<comment type="catalytic activity">
    <reaction evidence="10">
        <text>a very-long-chain acyl-CoA + malonyl-CoA + H(+) = a very-long-chain 3-oxoacyl-CoA + CO2 + CoA</text>
        <dbReference type="Rhea" id="RHEA:32727"/>
        <dbReference type="ChEBI" id="CHEBI:15378"/>
        <dbReference type="ChEBI" id="CHEBI:16526"/>
        <dbReference type="ChEBI" id="CHEBI:57287"/>
        <dbReference type="ChEBI" id="CHEBI:57384"/>
        <dbReference type="ChEBI" id="CHEBI:90725"/>
        <dbReference type="ChEBI" id="CHEBI:90736"/>
        <dbReference type="EC" id="2.3.1.199"/>
    </reaction>
</comment>